<keyword evidence="5" id="KW-0067">ATP-binding</keyword>
<dbReference type="InterPro" id="IPR050534">
    <property type="entry name" value="Coronavir_polyprotein_1ab"/>
</dbReference>
<protein>
    <submittedName>
        <fullName evidence="8">P-loop containing nucleoside triphosphate hydrolase protein</fullName>
    </submittedName>
</protein>
<dbReference type="InterPro" id="IPR041677">
    <property type="entry name" value="DNA2/NAM7_AAA_11"/>
</dbReference>
<dbReference type="Pfam" id="PF13087">
    <property type="entry name" value="AAA_12"/>
    <property type="match status" value="1"/>
</dbReference>
<evidence type="ECO:0000259" key="6">
    <source>
        <dbReference type="Pfam" id="PF13086"/>
    </source>
</evidence>
<dbReference type="PANTHER" id="PTHR43788">
    <property type="entry name" value="DNA2/NAM7 HELICASE FAMILY MEMBER"/>
    <property type="match status" value="1"/>
</dbReference>
<feature type="domain" description="DNA2/NAM7 helicase-like C-terminal" evidence="7">
    <location>
        <begin position="768"/>
        <end position="948"/>
    </location>
</feature>
<reference evidence="8 9" key="1">
    <citation type="journal article" date="2019" name="Environ. Microbiol.">
        <title>At the nexus of three kingdoms: the genome of the mycorrhizal fungus Gigaspora margarita provides insights into plant, endobacterial and fungal interactions.</title>
        <authorList>
            <person name="Venice F."/>
            <person name="Ghignone S."/>
            <person name="Salvioli di Fossalunga A."/>
            <person name="Amselem J."/>
            <person name="Novero M."/>
            <person name="Xianan X."/>
            <person name="Sedzielewska Toro K."/>
            <person name="Morin E."/>
            <person name="Lipzen A."/>
            <person name="Grigoriev I.V."/>
            <person name="Henrissat B."/>
            <person name="Martin F.M."/>
            <person name="Bonfante P."/>
        </authorList>
    </citation>
    <scope>NUCLEOTIDE SEQUENCE [LARGE SCALE GENOMIC DNA]</scope>
    <source>
        <strain evidence="8 9">BEG34</strain>
    </source>
</reference>
<dbReference type="GO" id="GO:0043139">
    <property type="term" value="F:5'-3' DNA helicase activity"/>
    <property type="evidence" value="ECO:0007669"/>
    <property type="project" value="TreeGrafter"/>
</dbReference>
<dbReference type="CDD" id="cd18808">
    <property type="entry name" value="SF1_C_Upf1"/>
    <property type="match status" value="1"/>
</dbReference>
<dbReference type="CDD" id="cd17934">
    <property type="entry name" value="DEXXQc_Upf1-like"/>
    <property type="match status" value="1"/>
</dbReference>
<evidence type="ECO:0000256" key="5">
    <source>
        <dbReference type="ARBA" id="ARBA00022840"/>
    </source>
</evidence>
<dbReference type="EMBL" id="WTPW01000329">
    <property type="protein sequence ID" value="KAF0522132.1"/>
    <property type="molecule type" value="Genomic_DNA"/>
</dbReference>
<keyword evidence="9" id="KW-1185">Reference proteome</keyword>
<comment type="similarity">
    <text evidence="1">Belongs to the DNA2/NAM7 helicase family.</text>
</comment>
<dbReference type="PANTHER" id="PTHR43788:SF8">
    <property type="entry name" value="DNA-BINDING PROTEIN SMUBP-2"/>
    <property type="match status" value="1"/>
</dbReference>
<proteinExistence type="inferred from homology"/>
<dbReference type="Proteomes" id="UP000439903">
    <property type="component" value="Unassembled WGS sequence"/>
</dbReference>
<dbReference type="GO" id="GO:0016787">
    <property type="term" value="F:hydrolase activity"/>
    <property type="evidence" value="ECO:0007669"/>
    <property type="project" value="UniProtKB-KW"/>
</dbReference>
<dbReference type="Gene3D" id="3.40.50.300">
    <property type="entry name" value="P-loop containing nucleotide triphosphate hydrolases"/>
    <property type="match status" value="2"/>
</dbReference>
<comment type="caution">
    <text evidence="8">The sequence shown here is derived from an EMBL/GenBank/DDBJ whole genome shotgun (WGS) entry which is preliminary data.</text>
</comment>
<feature type="domain" description="DNA2/NAM7 helicase helicase" evidence="6">
    <location>
        <begin position="563"/>
        <end position="663"/>
    </location>
</feature>
<organism evidence="8 9">
    <name type="scientific">Gigaspora margarita</name>
    <dbReference type="NCBI Taxonomy" id="4874"/>
    <lineage>
        <taxon>Eukaryota</taxon>
        <taxon>Fungi</taxon>
        <taxon>Fungi incertae sedis</taxon>
        <taxon>Mucoromycota</taxon>
        <taxon>Glomeromycotina</taxon>
        <taxon>Glomeromycetes</taxon>
        <taxon>Diversisporales</taxon>
        <taxon>Gigasporaceae</taxon>
        <taxon>Gigaspora</taxon>
    </lineage>
</organism>
<keyword evidence="3 8" id="KW-0378">Hydrolase</keyword>
<accession>A0A8H4AQG9</accession>
<evidence type="ECO:0000313" key="8">
    <source>
        <dbReference type="EMBL" id="KAF0522132.1"/>
    </source>
</evidence>
<dbReference type="InterPro" id="IPR047187">
    <property type="entry name" value="SF1_C_Upf1"/>
</dbReference>
<dbReference type="OrthoDB" id="6513042at2759"/>
<evidence type="ECO:0000256" key="2">
    <source>
        <dbReference type="ARBA" id="ARBA00022741"/>
    </source>
</evidence>
<keyword evidence="4" id="KW-0347">Helicase</keyword>
<sequence length="999" mass="115463">MAMIPYLSMEDASYLKQVLNKIIPYKDEPDIEDLNIYIRNGSDDRRVKQIIRYNTKSKKSPYLEHLESKKSPNFESKTSAQFIHTPTATFPQQTDHNLVIVMSWDNFVSRPFSWFICLFDRDGNIEENFKGVKSNSKSENETLISFISLMKEFVTCLENIFEYLSQNNSRTCIFVYSQKEKISIQDSLLNLIALDSNLITKDDQFKAMRCLFNIFQDCSLLLAASNNDDESSKLPDKWREFPRLIVLENSLKENIAINVSGFYRITDVWEQMVMPTLESSQVSNNLESYIDKIDLENIYAKWVEDEEVNTILLMRSEFINYVIKSYYALLKSSTNDIASILIFSPQKFVFSNVRDFNHHYLGKLYFFKQFEAFTSSNQKKRDRLKDLAQGEATCKIRFDKIINELDIYESIAQFIVCDKESFTFEATGFKKFILVEDNSEGTRKAICFSDMKYKNKSKCPLPVLSLKKVDNGHEDIIIQLKGKFTNMTLKNNGTYRLYERYVDFNTDKVLKVLEKIDGEQENSLFLNILKDPKEFSLSGKRQHPKELNDILEQCDKFSMSQSHKKIAQELLKKRLQIVWGPPGSGKTHFLALFVTWYLTSVIPRETNFIIGITACTNDAIDNLLHRISHLLELHKKESDFSCCRVVEFKNNKPNRAVLGGTVWDWYKIREKYSCDIMVIDEGSQLLASDACVVMEVLDPDDGKLIIAGDHMQLGPIIHNTYPIFQDKHPLIFGSIQQCLMRKEDGTSFNGDFFLNEKGSERDYGPYTLQLNENWRMNVELNSFFQEIYGDNYESKDTNLKLDLDLSKIKDQEIEKIFRSKAAITLVKLILNNHENSGLVEADVVAKIVSGYFDAIPKNCNDKPSLIVVTPQHSQRRAIQSKVKNYLENSEFNLKIGTVDKMQGQQADLVIACFGFHDVNEITQKSSFLFDPNRWNVAISRARCQVILILTNEMLDPKGIEILSKKKTSEGLAYISKLEAWAQEKEKREKNSAIIELKID</sequence>
<evidence type="ECO:0000256" key="1">
    <source>
        <dbReference type="ARBA" id="ARBA00007913"/>
    </source>
</evidence>
<evidence type="ECO:0000256" key="4">
    <source>
        <dbReference type="ARBA" id="ARBA00022806"/>
    </source>
</evidence>
<evidence type="ECO:0000313" key="9">
    <source>
        <dbReference type="Proteomes" id="UP000439903"/>
    </source>
</evidence>
<keyword evidence="2" id="KW-0547">Nucleotide-binding</keyword>
<dbReference type="InterPro" id="IPR041679">
    <property type="entry name" value="DNA2/NAM7-like_C"/>
</dbReference>
<dbReference type="SUPFAM" id="SSF52540">
    <property type="entry name" value="P-loop containing nucleoside triphosphate hydrolases"/>
    <property type="match status" value="1"/>
</dbReference>
<dbReference type="GO" id="GO:0005524">
    <property type="term" value="F:ATP binding"/>
    <property type="evidence" value="ECO:0007669"/>
    <property type="project" value="UniProtKB-KW"/>
</dbReference>
<evidence type="ECO:0000256" key="3">
    <source>
        <dbReference type="ARBA" id="ARBA00022801"/>
    </source>
</evidence>
<evidence type="ECO:0000259" key="7">
    <source>
        <dbReference type="Pfam" id="PF13087"/>
    </source>
</evidence>
<gene>
    <name evidence="8" type="ORF">F8M41_015587</name>
</gene>
<dbReference type="AlphaFoldDB" id="A0A8H4AQG9"/>
<dbReference type="InterPro" id="IPR027417">
    <property type="entry name" value="P-loop_NTPase"/>
</dbReference>
<name>A0A8H4AQG9_GIGMA</name>
<dbReference type="Pfam" id="PF13086">
    <property type="entry name" value="AAA_11"/>
    <property type="match status" value="1"/>
</dbReference>